<reference evidence="1 2" key="1">
    <citation type="submission" date="2017-04" db="EMBL/GenBank/DDBJ databases">
        <authorList>
            <person name="Afonso C.L."/>
            <person name="Miller P.J."/>
            <person name="Scott M.A."/>
            <person name="Spackman E."/>
            <person name="Goraichik I."/>
            <person name="Dimitrov K.M."/>
            <person name="Suarez D.L."/>
            <person name="Swayne D.E."/>
        </authorList>
    </citation>
    <scope>NUCLEOTIDE SEQUENCE [LARGE SCALE GENOMIC DNA]</scope>
    <source>
        <strain evidence="1 2">KR-140</strain>
    </source>
</reference>
<dbReference type="EMBL" id="FWWU01000003">
    <property type="protein sequence ID" value="SMB78961.1"/>
    <property type="molecule type" value="Genomic_DNA"/>
</dbReference>
<sequence>MSERESKQGAAGKAFKTARFHVQTGPQELFDRVRLRMRGRRTLKYRSAHLRRQLTARGVPTDLLQDFGADAWDPVMAEVRTDTGKFVRTTWTCEVDGRRWWVVIGFGDTVEQVLSGKEVGPEDAVTEGPLYRFVREVNGALMDEED</sequence>
<proteinExistence type="predicted"/>
<evidence type="ECO:0000313" key="2">
    <source>
        <dbReference type="Proteomes" id="UP000192582"/>
    </source>
</evidence>
<evidence type="ECO:0000313" key="1">
    <source>
        <dbReference type="EMBL" id="SMB78961.1"/>
    </source>
</evidence>
<protein>
    <submittedName>
        <fullName evidence="1">Uncharacterized protein</fullName>
    </submittedName>
</protein>
<gene>
    <name evidence="1" type="ORF">SAMN00790413_05710</name>
</gene>
<keyword evidence="2" id="KW-1185">Reference proteome</keyword>
<accession>A0A1W1UDR3</accession>
<organism evidence="1 2">
    <name type="scientific">Deinococcus hopiensis KR-140</name>
    <dbReference type="NCBI Taxonomy" id="695939"/>
    <lineage>
        <taxon>Bacteria</taxon>
        <taxon>Thermotogati</taxon>
        <taxon>Deinococcota</taxon>
        <taxon>Deinococci</taxon>
        <taxon>Deinococcales</taxon>
        <taxon>Deinococcaceae</taxon>
        <taxon>Deinococcus</taxon>
    </lineage>
</organism>
<dbReference type="OrthoDB" id="4247519at2"/>
<dbReference type="Proteomes" id="UP000192582">
    <property type="component" value="Unassembled WGS sequence"/>
</dbReference>
<dbReference type="AlphaFoldDB" id="A0A1W1UDR3"/>
<name>A0A1W1UDR3_9DEIO</name>